<dbReference type="SUPFAM" id="SSF48498">
    <property type="entry name" value="Tetracyclin repressor-like, C-terminal domain"/>
    <property type="match status" value="1"/>
</dbReference>
<evidence type="ECO:0000256" key="3">
    <source>
        <dbReference type="ARBA" id="ARBA00023163"/>
    </source>
</evidence>
<dbReference type="SUPFAM" id="SSF46689">
    <property type="entry name" value="Homeodomain-like"/>
    <property type="match status" value="1"/>
</dbReference>
<dbReference type="Proteomes" id="UP000266677">
    <property type="component" value="Unassembled WGS sequence"/>
</dbReference>
<evidence type="ECO:0000259" key="6">
    <source>
        <dbReference type="PROSITE" id="PS50977"/>
    </source>
</evidence>
<evidence type="ECO:0000256" key="2">
    <source>
        <dbReference type="ARBA" id="ARBA00023125"/>
    </source>
</evidence>
<keyword evidence="1" id="KW-0805">Transcription regulation</keyword>
<dbReference type="InterPro" id="IPR036271">
    <property type="entry name" value="Tet_transcr_reg_TetR-rel_C_sf"/>
</dbReference>
<dbReference type="EMBL" id="QZFU01000036">
    <property type="protein sequence ID" value="RJO70647.1"/>
    <property type="molecule type" value="Genomic_DNA"/>
</dbReference>
<sequence>MAPWRGETDNQFRHPVRGTTAFMSALIIGEIGGTAVLLTASSRRSCCSRGHRPAPVGSTVVVDNCRSSPGEEECMVERTRRRTPRGTLNKPMILDGAAAVIAEQGAEAMTMRAVATRLGVDPMALYRYFGNKAELLAALVADAHGQVPMPKAGGIEGFEQIVRDLYRVFVIDRPGLLDPALGVSTDRSLAIMDRMLALLAEAGLPVRTAVALAGNVNRFLIGCAAVQRQPGGWEDSVEFWAQGKALLAEDPARHPALWAAIEQAPIFSQEDVLENWLEVTLGRFR</sequence>
<dbReference type="PROSITE" id="PS50977">
    <property type="entry name" value="HTH_TETR_2"/>
    <property type="match status" value="1"/>
</dbReference>
<evidence type="ECO:0000256" key="1">
    <source>
        <dbReference type="ARBA" id="ARBA00023015"/>
    </source>
</evidence>
<accession>A0A3A4K7F7</accession>
<dbReference type="InterPro" id="IPR050109">
    <property type="entry name" value="HTH-type_TetR-like_transc_reg"/>
</dbReference>
<dbReference type="AlphaFoldDB" id="A0A3A4K7F7"/>
<keyword evidence="8" id="KW-1185">Reference proteome</keyword>
<keyword evidence="3" id="KW-0804">Transcription</keyword>
<dbReference type="PANTHER" id="PTHR30055">
    <property type="entry name" value="HTH-TYPE TRANSCRIPTIONAL REGULATOR RUTR"/>
    <property type="match status" value="1"/>
</dbReference>
<proteinExistence type="predicted"/>
<feature type="domain" description="HTH tetR-type" evidence="6">
    <location>
        <begin position="87"/>
        <end position="147"/>
    </location>
</feature>
<dbReference type="Pfam" id="PF02909">
    <property type="entry name" value="TetR_C_1"/>
    <property type="match status" value="1"/>
</dbReference>
<dbReference type="Gene3D" id="1.10.357.10">
    <property type="entry name" value="Tetracycline Repressor, domain 2"/>
    <property type="match status" value="1"/>
</dbReference>
<dbReference type="InterPro" id="IPR009057">
    <property type="entry name" value="Homeodomain-like_sf"/>
</dbReference>
<feature type="transmembrane region" description="Helical" evidence="5">
    <location>
        <begin position="20"/>
        <end position="40"/>
    </location>
</feature>
<reference evidence="7 8" key="1">
    <citation type="submission" date="2018-09" db="EMBL/GenBank/DDBJ databases">
        <title>YIM PH21274 draft genome.</title>
        <authorList>
            <person name="Miao C."/>
        </authorList>
    </citation>
    <scope>NUCLEOTIDE SEQUENCE [LARGE SCALE GENOMIC DNA]</scope>
    <source>
        <strain evidence="7 8">YIM PH 21724</strain>
    </source>
</reference>
<keyword evidence="5" id="KW-0472">Membrane</keyword>
<dbReference type="InterPro" id="IPR001647">
    <property type="entry name" value="HTH_TetR"/>
</dbReference>
<comment type="caution">
    <text evidence="7">The sequence shown here is derived from an EMBL/GenBank/DDBJ whole genome shotgun (WGS) entry which is preliminary data.</text>
</comment>
<name>A0A3A4K7F7_9NOCA</name>
<organism evidence="7 8">
    <name type="scientific">Nocardia panacis</name>
    <dbReference type="NCBI Taxonomy" id="2340916"/>
    <lineage>
        <taxon>Bacteria</taxon>
        <taxon>Bacillati</taxon>
        <taxon>Actinomycetota</taxon>
        <taxon>Actinomycetes</taxon>
        <taxon>Mycobacteriales</taxon>
        <taxon>Nocardiaceae</taxon>
        <taxon>Nocardia</taxon>
    </lineage>
</organism>
<keyword evidence="2 4" id="KW-0238">DNA-binding</keyword>
<dbReference type="GO" id="GO:0045892">
    <property type="term" value="P:negative regulation of DNA-templated transcription"/>
    <property type="evidence" value="ECO:0007669"/>
    <property type="project" value="InterPro"/>
</dbReference>
<feature type="DNA-binding region" description="H-T-H motif" evidence="4">
    <location>
        <begin position="110"/>
        <end position="129"/>
    </location>
</feature>
<dbReference type="GO" id="GO:0003700">
    <property type="term" value="F:DNA-binding transcription factor activity"/>
    <property type="evidence" value="ECO:0007669"/>
    <property type="project" value="TreeGrafter"/>
</dbReference>
<keyword evidence="5" id="KW-1133">Transmembrane helix</keyword>
<dbReference type="Pfam" id="PF00440">
    <property type="entry name" value="TetR_N"/>
    <property type="match status" value="1"/>
</dbReference>
<dbReference type="GO" id="GO:0000976">
    <property type="term" value="F:transcription cis-regulatory region binding"/>
    <property type="evidence" value="ECO:0007669"/>
    <property type="project" value="TreeGrafter"/>
</dbReference>
<protein>
    <submittedName>
        <fullName evidence="7">TetR/AcrR family transcriptional regulator</fullName>
    </submittedName>
</protein>
<evidence type="ECO:0000313" key="7">
    <source>
        <dbReference type="EMBL" id="RJO70647.1"/>
    </source>
</evidence>
<keyword evidence="5" id="KW-0812">Transmembrane</keyword>
<evidence type="ECO:0000256" key="4">
    <source>
        <dbReference type="PROSITE-ProRule" id="PRU00335"/>
    </source>
</evidence>
<dbReference type="PANTHER" id="PTHR30055:SF151">
    <property type="entry name" value="TRANSCRIPTIONAL REGULATORY PROTEIN"/>
    <property type="match status" value="1"/>
</dbReference>
<evidence type="ECO:0000256" key="5">
    <source>
        <dbReference type="SAM" id="Phobius"/>
    </source>
</evidence>
<gene>
    <name evidence="7" type="ORF">D5S18_25870</name>
</gene>
<evidence type="ECO:0000313" key="8">
    <source>
        <dbReference type="Proteomes" id="UP000266677"/>
    </source>
</evidence>
<dbReference type="PRINTS" id="PR00455">
    <property type="entry name" value="HTHTETR"/>
</dbReference>
<dbReference type="InterPro" id="IPR004111">
    <property type="entry name" value="Repressor_TetR_C"/>
</dbReference>